<evidence type="ECO:0000313" key="3">
    <source>
        <dbReference type="Proteomes" id="UP000320762"/>
    </source>
</evidence>
<feature type="region of interest" description="Disordered" evidence="1">
    <location>
        <begin position="255"/>
        <end position="392"/>
    </location>
</feature>
<feature type="region of interest" description="Disordered" evidence="1">
    <location>
        <begin position="19"/>
        <end position="79"/>
    </location>
</feature>
<proteinExistence type="predicted"/>
<dbReference type="STRING" id="97359.A0A550CU76"/>
<feature type="compositionally biased region" description="Low complexity" evidence="1">
    <location>
        <begin position="259"/>
        <end position="284"/>
    </location>
</feature>
<dbReference type="OrthoDB" id="3205748at2759"/>
<feature type="compositionally biased region" description="Low complexity" evidence="1">
    <location>
        <begin position="376"/>
        <end position="389"/>
    </location>
</feature>
<gene>
    <name evidence="2" type="ORF">BD626DRAFT_565176</name>
</gene>
<keyword evidence="3" id="KW-1185">Reference proteome</keyword>
<feature type="compositionally biased region" description="Pro residues" evidence="1">
    <location>
        <begin position="329"/>
        <end position="351"/>
    </location>
</feature>
<sequence length="476" mass="52489">MDAKAAPMYPQMAQWVTRQAMSSALDTQPPPVAEESLPPQKRKRKQKDNDMGPSGGTLMEGGSARGSPLNKRSRPGEYKDTPELIASLRRRFDASSQIDFSGSFSVQDNSSNDRNRVKAVIDEIWRATGYKFTIKDHPQLKDGFKTRLWCAQDEIQRARKHNGDLQPRLNSAGEVLGKTRYPCKSSLQVTCREGHNPNERMVTVRLHHHFKHPKFTEQSPPEAPSILVAPQPPAPVYYIPTAAPQFAYYQTPSQNGAKASTSVVPSSATVPSSTVPSMVAPSSMEQHIPASPPTPHAPMSRAPPSHPAPTYVPPTRQLPTHQPIAQPSPVHPPNMHQPPSHPPPAHQPPAHQPLVHQPPAHPPPAHQPSVQPPPAHSSTTSTAPPSTSSQLAFSHASAALPPHLQAYRNRMLSLIMTMRDFCGGLEYQLQFNDFRMLEQLEQEGESFFKFMNNCLQRERPMIGHAKDERAEGGSPP</sequence>
<feature type="compositionally biased region" description="Pro residues" evidence="1">
    <location>
        <begin position="359"/>
        <end position="375"/>
    </location>
</feature>
<reference evidence="2 3" key="1">
    <citation type="journal article" date="2019" name="New Phytol.">
        <title>Comparative genomics reveals unique wood-decay strategies and fruiting body development in the Schizophyllaceae.</title>
        <authorList>
            <person name="Almasi E."/>
            <person name="Sahu N."/>
            <person name="Krizsan K."/>
            <person name="Balint B."/>
            <person name="Kovacs G.M."/>
            <person name="Kiss B."/>
            <person name="Cseklye J."/>
            <person name="Drula E."/>
            <person name="Henrissat B."/>
            <person name="Nagy I."/>
            <person name="Chovatia M."/>
            <person name="Adam C."/>
            <person name="LaButti K."/>
            <person name="Lipzen A."/>
            <person name="Riley R."/>
            <person name="Grigoriev I.V."/>
            <person name="Nagy L.G."/>
        </authorList>
    </citation>
    <scope>NUCLEOTIDE SEQUENCE [LARGE SCALE GENOMIC DNA]</scope>
    <source>
        <strain evidence="2 3">NL-1724</strain>
    </source>
</reference>
<dbReference type="AlphaFoldDB" id="A0A550CU76"/>
<name>A0A550CU76_9AGAR</name>
<comment type="caution">
    <text evidence="2">The sequence shown here is derived from an EMBL/GenBank/DDBJ whole genome shotgun (WGS) entry which is preliminary data.</text>
</comment>
<dbReference type="Proteomes" id="UP000320762">
    <property type="component" value="Unassembled WGS sequence"/>
</dbReference>
<accession>A0A550CU76</accession>
<protein>
    <submittedName>
        <fullName evidence="2">Uncharacterized protein</fullName>
    </submittedName>
</protein>
<dbReference type="EMBL" id="VDMD01000002">
    <property type="protein sequence ID" value="TRM68333.1"/>
    <property type="molecule type" value="Genomic_DNA"/>
</dbReference>
<evidence type="ECO:0000313" key="2">
    <source>
        <dbReference type="EMBL" id="TRM68333.1"/>
    </source>
</evidence>
<evidence type="ECO:0000256" key="1">
    <source>
        <dbReference type="SAM" id="MobiDB-lite"/>
    </source>
</evidence>
<organism evidence="2 3">
    <name type="scientific">Schizophyllum amplum</name>
    <dbReference type="NCBI Taxonomy" id="97359"/>
    <lineage>
        <taxon>Eukaryota</taxon>
        <taxon>Fungi</taxon>
        <taxon>Dikarya</taxon>
        <taxon>Basidiomycota</taxon>
        <taxon>Agaricomycotina</taxon>
        <taxon>Agaricomycetes</taxon>
        <taxon>Agaricomycetidae</taxon>
        <taxon>Agaricales</taxon>
        <taxon>Schizophyllaceae</taxon>
        <taxon>Schizophyllum</taxon>
    </lineage>
</organism>